<dbReference type="Proteomes" id="UP001596513">
    <property type="component" value="Unassembled WGS sequence"/>
</dbReference>
<accession>A0ABW2U2A4</accession>
<evidence type="ECO:0000313" key="2">
    <source>
        <dbReference type="Proteomes" id="UP001596513"/>
    </source>
</evidence>
<keyword evidence="2" id="KW-1185">Reference proteome</keyword>
<organism evidence="1 2">
    <name type="scientific">Hymenobacter humi</name>
    <dbReference type="NCBI Taxonomy" id="1411620"/>
    <lineage>
        <taxon>Bacteria</taxon>
        <taxon>Pseudomonadati</taxon>
        <taxon>Bacteroidota</taxon>
        <taxon>Cytophagia</taxon>
        <taxon>Cytophagales</taxon>
        <taxon>Hymenobacteraceae</taxon>
        <taxon>Hymenobacter</taxon>
    </lineage>
</organism>
<sequence length="141" mass="15217">MAGTTLYLPVHAAGALFFVGDGHAGQGNGEVDITALETSLSGTLQFIVRKDLHLNWPRAETPTSYISMGLNEDLTIAAKGAVREMIDFLVTEKHLTRDDAYMLCSVAGDLNTTQVVDGTRGAHMILPKSIFGKAAKEKRKQ</sequence>
<evidence type="ECO:0000313" key="1">
    <source>
        <dbReference type="EMBL" id="MFC7667164.1"/>
    </source>
</evidence>
<dbReference type="RefSeq" id="WP_380201474.1">
    <property type="nucleotide sequence ID" value="NZ_JBHTEK010000001.1"/>
</dbReference>
<dbReference type="PANTHER" id="PTHR31891:SF1">
    <property type="entry name" value="FORMAMIDASE C869.04-RELATED"/>
    <property type="match status" value="1"/>
</dbReference>
<dbReference type="Gene3D" id="3.10.28.20">
    <property type="entry name" value="Acetamidase/Formamidase-like domains"/>
    <property type="match status" value="1"/>
</dbReference>
<name>A0ABW2U2A4_9BACT</name>
<gene>
    <name evidence="1" type="ORF">ACFQT0_06845</name>
</gene>
<protein>
    <submittedName>
        <fullName evidence="1">Acetamidase/formamidase family protein</fullName>
    </submittedName>
</protein>
<dbReference type="Pfam" id="PF03069">
    <property type="entry name" value="FmdA_AmdA"/>
    <property type="match status" value="1"/>
</dbReference>
<dbReference type="PANTHER" id="PTHR31891">
    <property type="entry name" value="FORMAMIDASE C869.04-RELATED"/>
    <property type="match status" value="1"/>
</dbReference>
<comment type="caution">
    <text evidence="1">The sequence shown here is derived from an EMBL/GenBank/DDBJ whole genome shotgun (WGS) entry which is preliminary data.</text>
</comment>
<reference evidence="2" key="1">
    <citation type="journal article" date="2019" name="Int. J. Syst. Evol. Microbiol.">
        <title>The Global Catalogue of Microorganisms (GCM) 10K type strain sequencing project: providing services to taxonomists for standard genome sequencing and annotation.</title>
        <authorList>
            <consortium name="The Broad Institute Genomics Platform"/>
            <consortium name="The Broad Institute Genome Sequencing Center for Infectious Disease"/>
            <person name="Wu L."/>
            <person name="Ma J."/>
        </authorList>
    </citation>
    <scope>NUCLEOTIDE SEQUENCE [LARGE SCALE GENOMIC DNA]</scope>
    <source>
        <strain evidence="2">JCM 19635</strain>
    </source>
</reference>
<dbReference type="Gene3D" id="2.60.120.580">
    <property type="entry name" value="Acetamidase/Formamidase-like domains"/>
    <property type="match status" value="1"/>
</dbReference>
<dbReference type="SUPFAM" id="SSF141130">
    <property type="entry name" value="Acetamidase/Formamidase-like"/>
    <property type="match status" value="1"/>
</dbReference>
<dbReference type="EMBL" id="JBHTEK010000001">
    <property type="protein sequence ID" value="MFC7667164.1"/>
    <property type="molecule type" value="Genomic_DNA"/>
</dbReference>
<dbReference type="InterPro" id="IPR004304">
    <property type="entry name" value="FmdA_AmdA"/>
</dbReference>
<proteinExistence type="predicted"/>